<dbReference type="Pfam" id="PF01261">
    <property type="entry name" value="AP_endonuc_2"/>
    <property type="match status" value="1"/>
</dbReference>
<accession>A0A6J7E9V7</accession>
<keyword evidence="5" id="KW-0378">Hydrolase</keyword>
<dbReference type="AlphaFoldDB" id="A0A6J7E9V7"/>
<proteinExistence type="inferred from homology"/>
<evidence type="ECO:0000256" key="7">
    <source>
        <dbReference type="ARBA" id="ARBA00023204"/>
    </source>
</evidence>
<dbReference type="PROSITE" id="PS00729">
    <property type="entry name" value="AP_NUCLEASE_F2_1"/>
    <property type="match status" value="1"/>
</dbReference>
<sequence length="289" mass="30333">MVVGAHVSPAGGLPKAIERGVEKECDAIQIFSQSPRAWKPTNHTDEAVDAFRAAREASRIGPVLIHAVYLLNCASTDPELREKSLIGLINALEVGDRIGANGVVLHPGSAKDGDPSEAVARAGEVIAEALKETGSCELHLENTAGAGGTLGRSFEQLSDLLEAAGGDPRLGVCLDTCHLYASGYDVSTLEGIAETVNACDSAIGLDRLRSLHVNDSKTELGSNKDRHAPPGEGLIGGKALGLFMAEPRFAHLPAILEGPGTGGAEAQLEDVRKMRQLLKQGRKDRGLKD</sequence>
<dbReference type="InterPro" id="IPR036237">
    <property type="entry name" value="Xyl_isomerase-like_sf"/>
</dbReference>
<dbReference type="GO" id="GO:0006284">
    <property type="term" value="P:base-excision repair"/>
    <property type="evidence" value="ECO:0007669"/>
    <property type="project" value="TreeGrafter"/>
</dbReference>
<dbReference type="FunFam" id="3.20.20.150:FF:000001">
    <property type="entry name" value="Probable endonuclease 4"/>
    <property type="match status" value="1"/>
</dbReference>
<dbReference type="InterPro" id="IPR001719">
    <property type="entry name" value="AP_endonuc_2"/>
</dbReference>
<keyword evidence="4" id="KW-0227">DNA damage</keyword>
<reference evidence="9" key="1">
    <citation type="submission" date="2020-05" db="EMBL/GenBank/DDBJ databases">
        <authorList>
            <person name="Chiriac C."/>
            <person name="Salcher M."/>
            <person name="Ghai R."/>
            <person name="Kavagutti S V."/>
        </authorList>
    </citation>
    <scope>NUCLEOTIDE SEQUENCE</scope>
</reference>
<dbReference type="GO" id="GO:0008270">
    <property type="term" value="F:zinc ion binding"/>
    <property type="evidence" value="ECO:0007669"/>
    <property type="project" value="InterPro"/>
</dbReference>
<dbReference type="PROSITE" id="PS00730">
    <property type="entry name" value="AP_NUCLEASE_F2_2"/>
    <property type="match status" value="1"/>
</dbReference>
<gene>
    <name evidence="9" type="ORF">UFOPK3444_01304</name>
</gene>
<dbReference type="PROSITE" id="PS00731">
    <property type="entry name" value="AP_NUCLEASE_F2_3"/>
    <property type="match status" value="1"/>
</dbReference>
<dbReference type="SMART" id="SM00518">
    <property type="entry name" value="AP2Ec"/>
    <property type="match status" value="1"/>
</dbReference>
<evidence type="ECO:0000256" key="2">
    <source>
        <dbReference type="ARBA" id="ARBA00005340"/>
    </source>
</evidence>
<evidence type="ECO:0000259" key="8">
    <source>
        <dbReference type="Pfam" id="PF01261"/>
    </source>
</evidence>
<evidence type="ECO:0000256" key="5">
    <source>
        <dbReference type="ARBA" id="ARBA00022801"/>
    </source>
</evidence>
<keyword evidence="7" id="KW-0234">DNA repair</keyword>
<dbReference type="SUPFAM" id="SSF51658">
    <property type="entry name" value="Xylose isomerase-like"/>
    <property type="match status" value="1"/>
</dbReference>
<dbReference type="CDD" id="cd00019">
    <property type="entry name" value="AP2Ec"/>
    <property type="match status" value="1"/>
</dbReference>
<dbReference type="PANTHER" id="PTHR21445:SF0">
    <property type="entry name" value="APURINIC-APYRIMIDINIC ENDONUCLEASE"/>
    <property type="match status" value="1"/>
</dbReference>
<dbReference type="EMBL" id="CAFBLU010000026">
    <property type="protein sequence ID" value="CAB4879937.1"/>
    <property type="molecule type" value="Genomic_DNA"/>
</dbReference>
<evidence type="ECO:0000256" key="4">
    <source>
        <dbReference type="ARBA" id="ARBA00022763"/>
    </source>
</evidence>
<evidence type="ECO:0000256" key="1">
    <source>
        <dbReference type="ARBA" id="ARBA00001947"/>
    </source>
</evidence>
<evidence type="ECO:0000256" key="6">
    <source>
        <dbReference type="ARBA" id="ARBA00022833"/>
    </source>
</evidence>
<keyword evidence="3" id="KW-0479">Metal-binding</keyword>
<keyword evidence="6" id="KW-0862">Zinc</keyword>
<evidence type="ECO:0000313" key="9">
    <source>
        <dbReference type="EMBL" id="CAB4879937.1"/>
    </source>
</evidence>
<organism evidence="9">
    <name type="scientific">freshwater metagenome</name>
    <dbReference type="NCBI Taxonomy" id="449393"/>
    <lineage>
        <taxon>unclassified sequences</taxon>
        <taxon>metagenomes</taxon>
        <taxon>ecological metagenomes</taxon>
    </lineage>
</organism>
<dbReference type="NCBIfam" id="TIGR00587">
    <property type="entry name" value="nfo"/>
    <property type="match status" value="1"/>
</dbReference>
<evidence type="ECO:0000256" key="3">
    <source>
        <dbReference type="ARBA" id="ARBA00022723"/>
    </source>
</evidence>
<comment type="similarity">
    <text evidence="2">Belongs to the AP endonuclease 2 family.</text>
</comment>
<dbReference type="GO" id="GO:0008081">
    <property type="term" value="F:phosphoric diester hydrolase activity"/>
    <property type="evidence" value="ECO:0007669"/>
    <property type="project" value="TreeGrafter"/>
</dbReference>
<dbReference type="GO" id="GO:0003677">
    <property type="term" value="F:DNA binding"/>
    <property type="evidence" value="ECO:0007669"/>
    <property type="project" value="InterPro"/>
</dbReference>
<dbReference type="Gene3D" id="3.20.20.150">
    <property type="entry name" value="Divalent-metal-dependent TIM barrel enzymes"/>
    <property type="match status" value="1"/>
</dbReference>
<dbReference type="HAMAP" id="MF_00152">
    <property type="entry name" value="Nfo"/>
    <property type="match status" value="1"/>
</dbReference>
<dbReference type="PROSITE" id="PS51432">
    <property type="entry name" value="AP_NUCLEASE_F2_4"/>
    <property type="match status" value="1"/>
</dbReference>
<feature type="domain" description="Xylose isomerase-like TIM barrel" evidence="8">
    <location>
        <begin position="24"/>
        <end position="273"/>
    </location>
</feature>
<dbReference type="PANTHER" id="PTHR21445">
    <property type="entry name" value="ENDONUCLEASE IV ENDODEOXYRIBONUCLEASE IV"/>
    <property type="match status" value="1"/>
</dbReference>
<name>A0A6J7E9V7_9ZZZZ</name>
<protein>
    <submittedName>
        <fullName evidence="9">Unannotated protein</fullName>
    </submittedName>
</protein>
<dbReference type="GO" id="GO:0003906">
    <property type="term" value="F:DNA-(apurinic or apyrimidinic site) endonuclease activity"/>
    <property type="evidence" value="ECO:0007669"/>
    <property type="project" value="TreeGrafter"/>
</dbReference>
<comment type="cofactor">
    <cofactor evidence="1">
        <name>Zn(2+)</name>
        <dbReference type="ChEBI" id="CHEBI:29105"/>
    </cofactor>
</comment>
<dbReference type="InterPro" id="IPR013022">
    <property type="entry name" value="Xyl_isomerase-like_TIM-brl"/>
</dbReference>
<dbReference type="InterPro" id="IPR018246">
    <property type="entry name" value="AP_endonuc_F2_Zn_BS"/>
</dbReference>